<evidence type="ECO:0000256" key="4">
    <source>
        <dbReference type="ARBA" id="ARBA00023136"/>
    </source>
</evidence>
<dbReference type="PANTHER" id="PTHR21706:SF15">
    <property type="entry name" value="TRANSMEMBRANE PROTEIN 65"/>
    <property type="match status" value="1"/>
</dbReference>
<reference evidence="6 7" key="1">
    <citation type="submission" date="2023-09" db="EMBL/GenBank/DDBJ databases">
        <title>Genomes of two closely related lineages of the louse Polyplax serrata with different host specificities.</title>
        <authorList>
            <person name="Martinu J."/>
            <person name="Tarabai H."/>
            <person name="Stefka J."/>
            <person name="Hypsa V."/>
        </authorList>
    </citation>
    <scope>NUCLEOTIDE SEQUENCE [LARGE SCALE GENOMIC DNA]</scope>
    <source>
        <strain evidence="6">98ZLc_SE</strain>
    </source>
</reference>
<sequence length="232" mass="25496">MNNDAPLTKIQADDLILRLTEDERKALLSALQEYNSNQVKAEYEGQLAATRWRSKFGRPSKLPTLGDVDPTGSFCHLPEDWLKKKYGTIWYYMQRMAEKVPVPTGQQLMRVGIFNAVPFVGFGFLDNFVMIVAGDYIDETLGSLVTISTMAAAALGNTISDVMGIGSAWYVELAASKVGLKPPNLSPVQLDMKPARRAANLGRATGIVVGCLLGMLPLLFISKEDVKKKEKP</sequence>
<dbReference type="InterPro" id="IPR019537">
    <property type="entry name" value="TMEM65"/>
</dbReference>
<keyword evidence="3 5" id="KW-1133">Transmembrane helix</keyword>
<keyword evidence="2 5" id="KW-0812">Transmembrane</keyword>
<accession>A0ABR1B986</accession>
<dbReference type="Pfam" id="PF10507">
    <property type="entry name" value="TMEM65"/>
    <property type="match status" value="1"/>
</dbReference>
<comment type="subcellular location">
    <subcellularLocation>
        <location evidence="1">Membrane</location>
        <topology evidence="1">Multi-pass membrane protein</topology>
    </subcellularLocation>
</comment>
<evidence type="ECO:0008006" key="8">
    <source>
        <dbReference type="Google" id="ProtNLM"/>
    </source>
</evidence>
<keyword evidence="7" id="KW-1185">Reference proteome</keyword>
<evidence type="ECO:0000313" key="7">
    <source>
        <dbReference type="Proteomes" id="UP001359485"/>
    </source>
</evidence>
<name>A0ABR1B986_POLSC</name>
<keyword evidence="4 5" id="KW-0472">Membrane</keyword>
<evidence type="ECO:0000313" key="6">
    <source>
        <dbReference type="EMBL" id="KAK6638361.1"/>
    </source>
</evidence>
<gene>
    <name evidence="6" type="ORF">RUM44_008790</name>
</gene>
<comment type="caution">
    <text evidence="6">The sequence shown here is derived from an EMBL/GenBank/DDBJ whole genome shotgun (WGS) entry which is preliminary data.</text>
</comment>
<proteinExistence type="predicted"/>
<evidence type="ECO:0000256" key="2">
    <source>
        <dbReference type="ARBA" id="ARBA00022692"/>
    </source>
</evidence>
<feature type="transmembrane region" description="Helical" evidence="5">
    <location>
        <begin position="201"/>
        <end position="221"/>
    </location>
</feature>
<evidence type="ECO:0000256" key="3">
    <source>
        <dbReference type="ARBA" id="ARBA00022989"/>
    </source>
</evidence>
<organism evidence="6 7">
    <name type="scientific">Polyplax serrata</name>
    <name type="common">Common mouse louse</name>
    <dbReference type="NCBI Taxonomy" id="468196"/>
    <lineage>
        <taxon>Eukaryota</taxon>
        <taxon>Metazoa</taxon>
        <taxon>Ecdysozoa</taxon>
        <taxon>Arthropoda</taxon>
        <taxon>Hexapoda</taxon>
        <taxon>Insecta</taxon>
        <taxon>Pterygota</taxon>
        <taxon>Neoptera</taxon>
        <taxon>Paraneoptera</taxon>
        <taxon>Psocodea</taxon>
        <taxon>Troctomorpha</taxon>
        <taxon>Phthiraptera</taxon>
        <taxon>Anoplura</taxon>
        <taxon>Polyplacidae</taxon>
        <taxon>Polyplax</taxon>
    </lineage>
</organism>
<evidence type="ECO:0000256" key="5">
    <source>
        <dbReference type="SAM" id="Phobius"/>
    </source>
</evidence>
<dbReference type="Proteomes" id="UP001359485">
    <property type="component" value="Unassembled WGS sequence"/>
</dbReference>
<dbReference type="PANTHER" id="PTHR21706">
    <property type="entry name" value="TRANSMEMBRANE PROTEIN 65"/>
    <property type="match status" value="1"/>
</dbReference>
<dbReference type="EMBL" id="JAWJWF010000002">
    <property type="protein sequence ID" value="KAK6638361.1"/>
    <property type="molecule type" value="Genomic_DNA"/>
</dbReference>
<protein>
    <recommendedName>
        <fullName evidence="8">Transmembrane protein 65</fullName>
    </recommendedName>
</protein>
<evidence type="ECO:0000256" key="1">
    <source>
        <dbReference type="ARBA" id="ARBA00004141"/>
    </source>
</evidence>